<dbReference type="GO" id="GO:0005576">
    <property type="term" value="C:extracellular region"/>
    <property type="evidence" value="ECO:0007669"/>
    <property type="project" value="UniProtKB-SubCell"/>
</dbReference>
<evidence type="ECO:0000256" key="6">
    <source>
        <dbReference type="ARBA" id="ARBA00023157"/>
    </source>
</evidence>
<sequence length="210" mass="23045">MSRLPIPKPLLRSQSFRLKCHQTPPTAVRPAATVKKTVIFHFISFITFIVKGRFNNGLGLAGVGVRVRTLTQMFDPYVTALAFSPHARNHTCAVVAILLTCAISTSGDVASPPAALFLHCLHIPLLRPNPTRYVSLDDNRTGGAQEKETRVLDQKRISGPGSSPPTCRSKCGRCSPCKPVHVPIQPGLSMPLEYYPEAWRCKCGNKLFMP</sequence>
<keyword evidence="6" id="KW-1015">Disulfide bond</keyword>
<dbReference type="PANTHER" id="PTHR33109">
    <property type="entry name" value="EPIDERMAL PATTERNING FACTOR-LIKE PROTEIN 4"/>
    <property type="match status" value="1"/>
</dbReference>
<keyword evidence="10" id="KW-1185">Reference proteome</keyword>
<dbReference type="Pfam" id="PF17181">
    <property type="entry name" value="EPF"/>
    <property type="match status" value="1"/>
</dbReference>
<accession>A0AAP0QDB4</accession>
<reference evidence="9 10" key="1">
    <citation type="submission" date="2024-05" db="EMBL/GenBank/DDBJ databases">
        <title>Haplotype-resolved chromosome-level genome assembly of Huyou (Citrus changshanensis).</title>
        <authorList>
            <person name="Miao C."/>
            <person name="Chen W."/>
            <person name="Wu Y."/>
            <person name="Wang L."/>
            <person name="Zhao S."/>
            <person name="Grierson D."/>
            <person name="Xu C."/>
            <person name="Chen K."/>
        </authorList>
    </citation>
    <scope>NUCLEOTIDE SEQUENCE [LARGE SCALE GENOMIC DNA]</scope>
    <source>
        <strain evidence="9">01-14</strain>
        <tissue evidence="9">Leaf</tissue>
    </source>
</reference>
<comment type="similarity">
    <text evidence="2 7">Belongs to the plant cysteine rich small secretory peptide family. Epidermal patterning factor subfamily.</text>
</comment>
<dbReference type="AlphaFoldDB" id="A0AAP0QDB4"/>
<feature type="compositionally biased region" description="Basic and acidic residues" evidence="8">
    <location>
        <begin position="136"/>
        <end position="156"/>
    </location>
</feature>
<dbReference type="GO" id="GO:0010052">
    <property type="term" value="P:guard cell differentiation"/>
    <property type="evidence" value="ECO:0007669"/>
    <property type="project" value="UniProtKB-UniRule"/>
</dbReference>
<dbReference type="PANTHER" id="PTHR33109:SF55">
    <property type="entry name" value="EPIDERMAL PATTERNING FACTOR-LIKE PROTEIN 4-RELATED"/>
    <property type="match status" value="1"/>
</dbReference>
<evidence type="ECO:0000313" key="10">
    <source>
        <dbReference type="Proteomes" id="UP001428341"/>
    </source>
</evidence>
<keyword evidence="4 7" id="KW-0964">Secreted</keyword>
<dbReference type="InterPro" id="IPR039455">
    <property type="entry name" value="EPFL"/>
</dbReference>
<comment type="function">
    <text evidence="7">Controls stomatal patterning.</text>
</comment>
<comment type="caution">
    <text evidence="9">The sequence shown here is derived from an EMBL/GenBank/DDBJ whole genome shotgun (WGS) entry which is preliminary data.</text>
</comment>
<evidence type="ECO:0000313" key="9">
    <source>
        <dbReference type="EMBL" id="KAK9182674.1"/>
    </source>
</evidence>
<organism evidence="9 10">
    <name type="scientific">Citrus x changshan-huyou</name>
    <dbReference type="NCBI Taxonomy" id="2935761"/>
    <lineage>
        <taxon>Eukaryota</taxon>
        <taxon>Viridiplantae</taxon>
        <taxon>Streptophyta</taxon>
        <taxon>Embryophyta</taxon>
        <taxon>Tracheophyta</taxon>
        <taxon>Spermatophyta</taxon>
        <taxon>Magnoliopsida</taxon>
        <taxon>eudicotyledons</taxon>
        <taxon>Gunneridae</taxon>
        <taxon>Pentapetalae</taxon>
        <taxon>rosids</taxon>
        <taxon>malvids</taxon>
        <taxon>Sapindales</taxon>
        <taxon>Rutaceae</taxon>
        <taxon>Aurantioideae</taxon>
        <taxon>Citrus</taxon>
    </lineage>
</organism>
<evidence type="ECO:0000256" key="4">
    <source>
        <dbReference type="ARBA" id="ARBA00022525"/>
    </source>
</evidence>
<evidence type="ECO:0000256" key="1">
    <source>
        <dbReference type="ARBA" id="ARBA00004613"/>
    </source>
</evidence>
<keyword evidence="3 7" id="KW-0217">Developmental protein</keyword>
<evidence type="ECO:0000256" key="5">
    <source>
        <dbReference type="ARBA" id="ARBA00022729"/>
    </source>
</evidence>
<dbReference type="Proteomes" id="UP001428341">
    <property type="component" value="Unassembled WGS sequence"/>
</dbReference>
<gene>
    <name evidence="9" type="ORF">WN944_025820</name>
</gene>
<evidence type="ECO:0000256" key="3">
    <source>
        <dbReference type="ARBA" id="ARBA00022473"/>
    </source>
</evidence>
<protein>
    <recommendedName>
        <fullName evidence="7">Epidermal patterning factor-like protein</fullName>
    </recommendedName>
</protein>
<evidence type="ECO:0000256" key="8">
    <source>
        <dbReference type="SAM" id="MobiDB-lite"/>
    </source>
</evidence>
<dbReference type="EMBL" id="JBCGBO010000024">
    <property type="protein sequence ID" value="KAK9182674.1"/>
    <property type="molecule type" value="Genomic_DNA"/>
</dbReference>
<evidence type="ECO:0000256" key="2">
    <source>
        <dbReference type="ARBA" id="ARBA00008127"/>
    </source>
</evidence>
<name>A0AAP0QDB4_9ROSI</name>
<keyword evidence="5" id="KW-0732">Signal</keyword>
<feature type="region of interest" description="Disordered" evidence="8">
    <location>
        <begin position="136"/>
        <end position="170"/>
    </location>
</feature>
<evidence type="ECO:0000256" key="7">
    <source>
        <dbReference type="RuleBase" id="RU367102"/>
    </source>
</evidence>
<comment type="subcellular location">
    <subcellularLocation>
        <location evidence="1 7">Secreted</location>
    </subcellularLocation>
</comment>
<proteinExistence type="inferred from homology"/>